<evidence type="ECO:0000256" key="2">
    <source>
        <dbReference type="SAM" id="Phobius"/>
    </source>
</evidence>
<dbReference type="EMBL" id="DYWO01000473">
    <property type="protein sequence ID" value="HJF51216.1"/>
    <property type="molecule type" value="Genomic_DNA"/>
</dbReference>
<feature type="transmembrane region" description="Helical" evidence="2">
    <location>
        <begin position="58"/>
        <end position="77"/>
    </location>
</feature>
<evidence type="ECO:0000313" key="3">
    <source>
        <dbReference type="EMBL" id="HJF51216.1"/>
    </source>
</evidence>
<feature type="region of interest" description="Disordered" evidence="1">
    <location>
        <begin position="1"/>
        <end position="29"/>
    </location>
</feature>
<dbReference type="AlphaFoldDB" id="A0A921GRY4"/>
<feature type="transmembrane region" description="Helical" evidence="2">
    <location>
        <begin position="32"/>
        <end position="52"/>
    </location>
</feature>
<keyword evidence="2" id="KW-0472">Membrane</keyword>
<feature type="transmembrane region" description="Helical" evidence="2">
    <location>
        <begin position="84"/>
        <end position="105"/>
    </location>
</feature>
<proteinExistence type="predicted"/>
<reference evidence="3" key="2">
    <citation type="submission" date="2021-09" db="EMBL/GenBank/DDBJ databases">
        <authorList>
            <person name="Gilroy R."/>
        </authorList>
    </citation>
    <scope>NUCLEOTIDE SEQUENCE</scope>
    <source>
        <strain evidence="3">1647</strain>
    </source>
</reference>
<reference evidence="3" key="1">
    <citation type="journal article" date="2021" name="PeerJ">
        <title>Extensive microbial diversity within the chicken gut microbiome revealed by metagenomics and culture.</title>
        <authorList>
            <person name="Gilroy R."/>
            <person name="Ravi A."/>
            <person name="Getino M."/>
            <person name="Pursley I."/>
            <person name="Horton D.L."/>
            <person name="Alikhan N.F."/>
            <person name="Baker D."/>
            <person name="Gharbi K."/>
            <person name="Hall N."/>
            <person name="Watson M."/>
            <person name="Adriaenssens E.M."/>
            <person name="Foster-Nyarko E."/>
            <person name="Jarju S."/>
            <person name="Secka A."/>
            <person name="Antonio M."/>
            <person name="Oren A."/>
            <person name="Chaudhuri R.R."/>
            <person name="La Ragione R."/>
            <person name="Hildebrand F."/>
            <person name="Pallen M.J."/>
        </authorList>
    </citation>
    <scope>NUCLEOTIDE SEQUENCE</scope>
    <source>
        <strain evidence="3">1647</strain>
    </source>
</reference>
<gene>
    <name evidence="3" type="ORF">K8W24_15750</name>
</gene>
<protein>
    <submittedName>
        <fullName evidence="3">Uncharacterized protein</fullName>
    </submittedName>
</protein>
<dbReference type="Proteomes" id="UP000775129">
    <property type="component" value="Unassembled WGS sequence"/>
</dbReference>
<evidence type="ECO:0000313" key="4">
    <source>
        <dbReference type="Proteomes" id="UP000775129"/>
    </source>
</evidence>
<organism evidence="3 4">
    <name type="scientific">Brachybacterium paraconglomeratum</name>
    <dbReference type="NCBI Taxonomy" id="173362"/>
    <lineage>
        <taxon>Bacteria</taxon>
        <taxon>Bacillati</taxon>
        <taxon>Actinomycetota</taxon>
        <taxon>Actinomycetes</taxon>
        <taxon>Micrococcales</taxon>
        <taxon>Dermabacteraceae</taxon>
        <taxon>Brachybacterium</taxon>
    </lineage>
</organism>
<evidence type="ECO:0000256" key="1">
    <source>
        <dbReference type="SAM" id="MobiDB-lite"/>
    </source>
</evidence>
<comment type="caution">
    <text evidence="3">The sequence shown here is derived from an EMBL/GenBank/DDBJ whole genome shotgun (WGS) entry which is preliminary data.</text>
</comment>
<name>A0A921GRY4_9MICO</name>
<keyword evidence="2" id="KW-1133">Transmembrane helix</keyword>
<sequence>MEQPAEARARTEQTPRPHDEVADGTGPGWRPVYGLIVFGLLLTATLTIDGFADVPPMPGTALVAAGLMLSMGVADLLDPAVRRLVVGVRIGGYVMALLGLAVQLVG</sequence>
<keyword evidence="2" id="KW-0812">Transmembrane</keyword>
<accession>A0A921GRY4</accession>
<feature type="compositionally biased region" description="Basic and acidic residues" evidence="1">
    <location>
        <begin position="1"/>
        <end position="21"/>
    </location>
</feature>